<evidence type="ECO:0000256" key="1">
    <source>
        <dbReference type="ARBA" id="ARBA00004651"/>
    </source>
</evidence>
<name>L0RW05_MYCC1</name>
<dbReference type="GO" id="GO:0005886">
    <property type="term" value="C:plasma membrane"/>
    <property type="evidence" value="ECO:0007669"/>
    <property type="project" value="UniProtKB-SubCell"/>
</dbReference>
<keyword evidence="3" id="KW-1003">Cell membrane</keyword>
<dbReference type="eggNOG" id="COG3505">
    <property type="taxonomic scope" value="Bacteria"/>
</dbReference>
<evidence type="ECO:0000256" key="3">
    <source>
        <dbReference type="ARBA" id="ARBA00022475"/>
    </source>
</evidence>
<keyword evidence="9" id="KW-1185">Reference proteome</keyword>
<evidence type="ECO:0000256" key="4">
    <source>
        <dbReference type="ARBA" id="ARBA00022692"/>
    </source>
</evidence>
<protein>
    <submittedName>
        <fullName evidence="8">ICEF-II ORF5</fullName>
    </submittedName>
</protein>
<feature type="transmembrane region" description="Helical" evidence="7">
    <location>
        <begin position="6"/>
        <end position="26"/>
    </location>
</feature>
<dbReference type="PATRIC" id="fig|1246955.3.peg.542"/>
<dbReference type="RefSeq" id="WP_015287456.1">
    <property type="nucleotide sequence ID" value="NC_019949.1"/>
</dbReference>
<dbReference type="AlphaFoldDB" id="L0RW05"/>
<evidence type="ECO:0000256" key="5">
    <source>
        <dbReference type="ARBA" id="ARBA00022989"/>
    </source>
</evidence>
<dbReference type="InterPro" id="IPR051539">
    <property type="entry name" value="T4SS-coupling_protein"/>
</dbReference>
<dbReference type="Gene3D" id="3.40.50.300">
    <property type="entry name" value="P-loop containing nucleotide triphosphate hydrolases"/>
    <property type="match status" value="2"/>
</dbReference>
<sequence length="738" mass="87855">MNKKVLIIFKLVLWFLAVILSFYILFGLMDLLIAKKGVLAKFNFINIINFSFINNFKKIPKYVLIMIFIIYSSLNITLLCYLFKNDIKQYIKNIFHKQSNNNWLLNEITREKDYRLFKKYCSYKLQNSSAWVMKFSKNRKKWLNINHNKLDRNSLIIGGTGSGKTQRILLPNILYNINLKDEYRPNFIINDPKREIINFVGNRLKTNGYKIYVIDFERTKNSLNWNPLIPIFNIVENATINKDIDLFYDAYRRLLELIENLVPLPPSGDEFWAISGRKFIEIVAKTFLLMKFYLNDFDIKNFNFTNIVQNVALNFNNNYEKLPLYKILNEHKNDNENWHSVYKDYLGMVSNAEATLGSQKQSGIRPLDMFINDEFIKNLTSYSNLFNINKIMDSEKNEKFAIFIHYSDQNTANHKLVSLLVDEIYQAAIDKAKNNLYTNGFEKLERRLLIILEEFGNLPKIPNLDNKLSINRSRNILFCLVLQDKNQLKKYNTNINRDIDNIILSNLQFMYFLNSSDENTKKYFINKLGTKQVANHSYTSSKDNISENVSYQEKPLFTIKDLSQKPQDNILIFVEGLPPLYLKTNLTYKYFKSDNFKYLDNEESNSFKHFNFDEWSKLYYEKERAELRHQKYEKEIQNIMELENLDYNSAKERYNEVLAKRKNSSPEYMSDEKNIEIEQLLQYEKIPKIKFILKSQKMFNELEVVTKLYKEYQNSNSEFKSQKMQELKEYITKNILKT</sequence>
<dbReference type="STRING" id="1246955.MCYN_0600"/>
<evidence type="ECO:0000313" key="8">
    <source>
        <dbReference type="EMBL" id="CCP24332.1"/>
    </source>
</evidence>
<evidence type="ECO:0000256" key="2">
    <source>
        <dbReference type="ARBA" id="ARBA00008806"/>
    </source>
</evidence>
<dbReference type="Pfam" id="PF02534">
    <property type="entry name" value="T4SS-DNA_transf"/>
    <property type="match status" value="1"/>
</dbReference>
<dbReference type="CDD" id="cd01127">
    <property type="entry name" value="TrwB_TraG_TraD_VirD4"/>
    <property type="match status" value="2"/>
</dbReference>
<comment type="similarity">
    <text evidence="2">Belongs to the VirD4/TraG family.</text>
</comment>
<feature type="transmembrane region" description="Helical" evidence="7">
    <location>
        <begin position="62"/>
        <end position="83"/>
    </location>
</feature>
<dbReference type="InterPro" id="IPR003688">
    <property type="entry name" value="TraG/VirD4"/>
</dbReference>
<dbReference type="HOGENOM" id="CLU_412082_0_0_14"/>
<dbReference type="SUPFAM" id="SSF52540">
    <property type="entry name" value="P-loop containing nucleoside triphosphate hydrolases"/>
    <property type="match status" value="1"/>
</dbReference>
<comment type="subcellular location">
    <subcellularLocation>
        <location evidence="1">Cell membrane</location>
        <topology evidence="1">Multi-pass membrane protein</topology>
    </subcellularLocation>
</comment>
<dbReference type="PANTHER" id="PTHR37937:SF1">
    <property type="entry name" value="CONJUGATIVE TRANSFER: DNA TRANSPORT"/>
    <property type="match status" value="1"/>
</dbReference>
<organism evidence="8 9">
    <name type="scientific">Mycoplasmopsis cynos (strain C142)</name>
    <name type="common">Mycoplasma cynos</name>
    <dbReference type="NCBI Taxonomy" id="1246955"/>
    <lineage>
        <taxon>Bacteria</taxon>
        <taxon>Bacillati</taxon>
        <taxon>Mycoplasmatota</taxon>
        <taxon>Mycoplasmoidales</taxon>
        <taxon>Metamycoplasmataceae</taxon>
        <taxon>Mycoplasmopsis</taxon>
    </lineage>
</organism>
<dbReference type="Proteomes" id="UP000010466">
    <property type="component" value="Chromosome"/>
</dbReference>
<reference evidence="9" key="1">
    <citation type="journal article" date="2013" name="Genome Announc.">
        <title>Complete genome sequence of Mycoplasma cynos strain C142.</title>
        <authorList>
            <person name="Walker C.A."/>
            <person name="Mannering S.A."/>
            <person name="Shields S."/>
            <person name="Blake D.P."/>
            <person name="Brownlie J."/>
        </authorList>
    </citation>
    <scope>NUCLEOTIDE SEQUENCE [LARGE SCALE GENOMIC DNA]</scope>
    <source>
        <strain evidence="9">C142</strain>
    </source>
</reference>
<dbReference type="GeneID" id="74932168"/>
<evidence type="ECO:0000256" key="7">
    <source>
        <dbReference type="SAM" id="Phobius"/>
    </source>
</evidence>
<keyword evidence="5 7" id="KW-1133">Transmembrane helix</keyword>
<dbReference type="PANTHER" id="PTHR37937">
    <property type="entry name" value="CONJUGATIVE TRANSFER: DNA TRANSPORT"/>
    <property type="match status" value="1"/>
</dbReference>
<dbReference type="KEGG" id="mcy:MCYN_0600"/>
<accession>L0RW05</accession>
<feature type="transmembrane region" description="Helical" evidence="7">
    <location>
        <begin position="38"/>
        <end position="56"/>
    </location>
</feature>
<evidence type="ECO:0000313" key="9">
    <source>
        <dbReference type="Proteomes" id="UP000010466"/>
    </source>
</evidence>
<dbReference type="InterPro" id="IPR027417">
    <property type="entry name" value="P-loop_NTPase"/>
</dbReference>
<evidence type="ECO:0000256" key="6">
    <source>
        <dbReference type="ARBA" id="ARBA00023136"/>
    </source>
</evidence>
<gene>
    <name evidence="8" type="primary">MCYN0600</name>
    <name evidence="8" type="ordered locus">MCYN_0600</name>
</gene>
<keyword evidence="4 7" id="KW-0812">Transmembrane</keyword>
<dbReference type="OrthoDB" id="9766496at2"/>
<keyword evidence="6 7" id="KW-0472">Membrane</keyword>
<proteinExistence type="inferred from homology"/>
<dbReference type="EMBL" id="HF559394">
    <property type="protein sequence ID" value="CCP24332.1"/>
    <property type="molecule type" value="Genomic_DNA"/>
</dbReference>